<organism evidence="6 7">
    <name type="scientific">Coffea canephora</name>
    <name type="common">Robusta coffee</name>
    <dbReference type="NCBI Taxonomy" id="49390"/>
    <lineage>
        <taxon>Eukaryota</taxon>
        <taxon>Viridiplantae</taxon>
        <taxon>Streptophyta</taxon>
        <taxon>Embryophyta</taxon>
        <taxon>Tracheophyta</taxon>
        <taxon>Spermatophyta</taxon>
        <taxon>Magnoliopsida</taxon>
        <taxon>eudicotyledons</taxon>
        <taxon>Gunneridae</taxon>
        <taxon>Pentapetalae</taxon>
        <taxon>asterids</taxon>
        <taxon>lamiids</taxon>
        <taxon>Gentianales</taxon>
        <taxon>Rubiaceae</taxon>
        <taxon>Ixoroideae</taxon>
        <taxon>Gardenieae complex</taxon>
        <taxon>Bertiereae - Coffeeae clade</taxon>
        <taxon>Coffeeae</taxon>
        <taxon>Coffea</taxon>
    </lineage>
</organism>
<evidence type="ECO:0000256" key="2">
    <source>
        <dbReference type="ARBA" id="ARBA00022729"/>
    </source>
</evidence>
<dbReference type="AlphaFoldDB" id="A0A068V059"/>
<dbReference type="InterPro" id="IPR036514">
    <property type="entry name" value="SGNH_hydro_sf"/>
</dbReference>
<keyword evidence="3" id="KW-0378">Hydrolase</keyword>
<accession>A0A068V059</accession>
<reference evidence="7" key="1">
    <citation type="journal article" date="2014" name="Science">
        <title>The coffee genome provides insight into the convergent evolution of caffeine biosynthesis.</title>
        <authorList>
            <person name="Denoeud F."/>
            <person name="Carretero-Paulet L."/>
            <person name="Dereeper A."/>
            <person name="Droc G."/>
            <person name="Guyot R."/>
            <person name="Pietrella M."/>
            <person name="Zheng C."/>
            <person name="Alberti A."/>
            <person name="Anthony F."/>
            <person name="Aprea G."/>
            <person name="Aury J.M."/>
            <person name="Bento P."/>
            <person name="Bernard M."/>
            <person name="Bocs S."/>
            <person name="Campa C."/>
            <person name="Cenci A."/>
            <person name="Combes M.C."/>
            <person name="Crouzillat D."/>
            <person name="Da Silva C."/>
            <person name="Daddiego L."/>
            <person name="De Bellis F."/>
            <person name="Dussert S."/>
            <person name="Garsmeur O."/>
            <person name="Gayraud T."/>
            <person name="Guignon V."/>
            <person name="Jahn K."/>
            <person name="Jamilloux V."/>
            <person name="Joet T."/>
            <person name="Labadie K."/>
            <person name="Lan T."/>
            <person name="Leclercq J."/>
            <person name="Lepelley M."/>
            <person name="Leroy T."/>
            <person name="Li L.T."/>
            <person name="Librado P."/>
            <person name="Lopez L."/>
            <person name="Munoz A."/>
            <person name="Noel B."/>
            <person name="Pallavicini A."/>
            <person name="Perrotta G."/>
            <person name="Poncet V."/>
            <person name="Pot D."/>
            <person name="Priyono X."/>
            <person name="Rigoreau M."/>
            <person name="Rouard M."/>
            <person name="Rozas J."/>
            <person name="Tranchant-Dubreuil C."/>
            <person name="VanBuren R."/>
            <person name="Zhang Q."/>
            <person name="Andrade A.C."/>
            <person name="Argout X."/>
            <person name="Bertrand B."/>
            <person name="de Kochko A."/>
            <person name="Graziosi G."/>
            <person name="Henry R.J."/>
            <person name="Jayarama X."/>
            <person name="Ming R."/>
            <person name="Nagai C."/>
            <person name="Rounsley S."/>
            <person name="Sankoff D."/>
            <person name="Giuliano G."/>
            <person name="Albert V.A."/>
            <person name="Wincker P."/>
            <person name="Lashermes P."/>
        </authorList>
    </citation>
    <scope>NUCLEOTIDE SEQUENCE [LARGE SCALE GENOMIC DNA]</scope>
    <source>
        <strain evidence="7">cv. DH200-94</strain>
    </source>
</reference>
<dbReference type="PhylomeDB" id="A0A068V059"/>
<proteinExistence type="inferred from homology"/>
<name>A0A068V059_COFCA</name>
<dbReference type="CDD" id="cd01837">
    <property type="entry name" value="SGNH_plant_lipase_like"/>
    <property type="match status" value="1"/>
</dbReference>
<dbReference type="EMBL" id="HG739158">
    <property type="protein sequence ID" value="CDP13238.1"/>
    <property type="molecule type" value="Genomic_DNA"/>
</dbReference>
<dbReference type="InterPro" id="IPR001087">
    <property type="entry name" value="GDSL"/>
</dbReference>
<dbReference type="Gene3D" id="3.40.50.1110">
    <property type="entry name" value="SGNH hydrolase"/>
    <property type="match status" value="1"/>
</dbReference>
<evidence type="ECO:0000313" key="6">
    <source>
        <dbReference type="EMBL" id="CDP13238.1"/>
    </source>
</evidence>
<evidence type="ECO:0000256" key="4">
    <source>
        <dbReference type="ARBA" id="ARBA00023180"/>
    </source>
</evidence>
<dbReference type="OMA" id="FFVINYP"/>
<sequence>MEWVRVGLSRLGLPWRLQRKSAALVGVGFIVVAALTFFSRETRLDLKQSKDCHFPAIFNFGDSNSDTGAVSAAFGRVPFPNGITFFGRPSGRYCDGRLIVDFLAEELEMPYLSAYLDSIGANFRHGANYAASGTTIHLTDAQLYGAGFNPLSLSVQLSQFEQFTARTRELYNQSKTASIINTLPDPEDFSRAIYTVDIGQNDLHFALTTMKDKQVQAFISGIIDQFSWSIENLYRNGARAFWIHNTGPIGCLPFFVIPHPPKPGNTDQNGCIISYNQVAQQFNNELRVRVSRLRDQLQDASIIYVDIYSAKYSLISNAKKYGFPLPLQSCCGKIGIVDCGYKEMVNGTEVHGDSCNEPSTYISWDGIHYTEAANKWVASKILDGSFSEPKVSIAEACQRLSPPP</sequence>
<evidence type="ECO:0000256" key="5">
    <source>
        <dbReference type="SAM" id="Phobius"/>
    </source>
</evidence>
<gene>
    <name evidence="6" type="ORF">GSCOC_T00038115001</name>
</gene>
<keyword evidence="2" id="KW-0732">Signal</keyword>
<feature type="transmembrane region" description="Helical" evidence="5">
    <location>
        <begin position="21"/>
        <end position="39"/>
    </location>
</feature>
<dbReference type="OrthoDB" id="1600564at2759"/>
<evidence type="ECO:0000256" key="3">
    <source>
        <dbReference type="ARBA" id="ARBA00022801"/>
    </source>
</evidence>
<dbReference type="Proteomes" id="UP000295252">
    <property type="component" value="Chromosome III"/>
</dbReference>
<evidence type="ECO:0000256" key="1">
    <source>
        <dbReference type="ARBA" id="ARBA00008668"/>
    </source>
</evidence>
<keyword evidence="4" id="KW-0325">Glycoprotein</keyword>
<dbReference type="GO" id="GO:0016788">
    <property type="term" value="F:hydrolase activity, acting on ester bonds"/>
    <property type="evidence" value="ECO:0007669"/>
    <property type="project" value="InterPro"/>
</dbReference>
<dbReference type="SUPFAM" id="SSF52266">
    <property type="entry name" value="SGNH hydrolase"/>
    <property type="match status" value="1"/>
</dbReference>
<protein>
    <submittedName>
        <fullName evidence="6">Uncharacterized protein</fullName>
    </submittedName>
</protein>
<dbReference type="Gramene" id="CDP13238">
    <property type="protein sequence ID" value="CDP13238"/>
    <property type="gene ID" value="GSCOC_T00038115001"/>
</dbReference>
<keyword evidence="5" id="KW-1133">Transmembrane helix</keyword>
<keyword evidence="5" id="KW-0472">Membrane</keyword>
<dbReference type="InterPro" id="IPR035669">
    <property type="entry name" value="SGNH_plant_lipase-like"/>
</dbReference>
<comment type="similarity">
    <text evidence="1">Belongs to the 'GDSL' lipolytic enzyme family.</text>
</comment>
<keyword evidence="7" id="KW-1185">Reference proteome</keyword>
<dbReference type="Pfam" id="PF00657">
    <property type="entry name" value="Lipase_GDSL"/>
    <property type="match status" value="1"/>
</dbReference>
<evidence type="ECO:0000313" key="7">
    <source>
        <dbReference type="Proteomes" id="UP000295252"/>
    </source>
</evidence>
<dbReference type="PANTHER" id="PTHR22835:SF514">
    <property type="entry name" value="GDSL-LIKE LIPASE_ACYLHYDROLASE SUPERFAMILY PROTEIN ISOFORM 1"/>
    <property type="match status" value="1"/>
</dbReference>
<dbReference type="InParanoid" id="A0A068V059"/>
<keyword evidence="5" id="KW-0812">Transmembrane</keyword>
<dbReference type="PANTHER" id="PTHR22835">
    <property type="entry name" value="ZINC FINGER FYVE DOMAIN CONTAINING PROTEIN"/>
    <property type="match status" value="1"/>
</dbReference>